<evidence type="ECO:0000313" key="1">
    <source>
        <dbReference type="EMBL" id="TWU04592.1"/>
    </source>
</evidence>
<proteinExistence type="predicted"/>
<reference evidence="1 2" key="1">
    <citation type="submission" date="2019-02" db="EMBL/GenBank/DDBJ databases">
        <title>Deep-cultivation of Planctomycetes and their phenomic and genomic characterization uncovers novel biology.</title>
        <authorList>
            <person name="Wiegand S."/>
            <person name="Jogler M."/>
            <person name="Boedeker C."/>
            <person name="Pinto D."/>
            <person name="Vollmers J."/>
            <person name="Rivas-Marin E."/>
            <person name="Kohn T."/>
            <person name="Peeters S.H."/>
            <person name="Heuer A."/>
            <person name="Rast P."/>
            <person name="Oberbeckmann S."/>
            <person name="Bunk B."/>
            <person name="Jeske O."/>
            <person name="Meyerdierks A."/>
            <person name="Storesund J.E."/>
            <person name="Kallscheuer N."/>
            <person name="Luecker S."/>
            <person name="Lage O.M."/>
            <person name="Pohl T."/>
            <person name="Merkel B.J."/>
            <person name="Hornburger P."/>
            <person name="Mueller R.-W."/>
            <person name="Bruemmer F."/>
            <person name="Labrenz M."/>
            <person name="Spormann A.M."/>
            <person name="Op Den Camp H."/>
            <person name="Overmann J."/>
            <person name="Amann R."/>
            <person name="Jetten M.S.M."/>
            <person name="Mascher T."/>
            <person name="Medema M.H."/>
            <person name="Devos D.P."/>
            <person name="Kaster A.-K."/>
            <person name="Ovreas L."/>
            <person name="Rohde M."/>
            <person name="Galperin M.Y."/>
            <person name="Jogler C."/>
        </authorList>
    </citation>
    <scope>NUCLEOTIDE SEQUENCE [LARGE SCALE GENOMIC DNA]</scope>
    <source>
        <strain evidence="1 2">Pla52n</strain>
    </source>
</reference>
<evidence type="ECO:0000313" key="2">
    <source>
        <dbReference type="Proteomes" id="UP000320176"/>
    </source>
</evidence>
<dbReference type="EMBL" id="SJPN01000003">
    <property type="protein sequence ID" value="TWU04592.1"/>
    <property type="molecule type" value="Genomic_DNA"/>
</dbReference>
<dbReference type="AlphaFoldDB" id="A0A5C6AZP8"/>
<organism evidence="1 2">
    <name type="scientific">Stieleria varia</name>
    <dbReference type="NCBI Taxonomy" id="2528005"/>
    <lineage>
        <taxon>Bacteria</taxon>
        <taxon>Pseudomonadati</taxon>
        <taxon>Planctomycetota</taxon>
        <taxon>Planctomycetia</taxon>
        <taxon>Pirellulales</taxon>
        <taxon>Pirellulaceae</taxon>
        <taxon>Stieleria</taxon>
    </lineage>
</organism>
<protein>
    <submittedName>
        <fullName evidence="1">Uncharacterized protein</fullName>
    </submittedName>
</protein>
<dbReference type="Proteomes" id="UP000320176">
    <property type="component" value="Unassembled WGS sequence"/>
</dbReference>
<comment type="caution">
    <text evidence="1">The sequence shown here is derived from an EMBL/GenBank/DDBJ whole genome shotgun (WGS) entry which is preliminary data.</text>
</comment>
<name>A0A5C6AZP8_9BACT</name>
<gene>
    <name evidence="1" type="ORF">Pla52n_26340</name>
</gene>
<sequence length="225" mass="26079">MTHLFPIAFRTHQSDKCDKQTRHKFSWNESPLTQSLAGSLMGSREDAKARRWPMFFAPSRLRVTHFFSVAFRTHQSDKCDRQSRHKFSWSESPLTQSLAGLVMGSREVAKARRWPMFFAPSRLRVTHLFPIAFRTHQSDKCDRQSRHKFSWSESPLTQSLAGLVMGSREVAKARRWPMFFAPSRLRVTHLFSVAFRTHQSDKCDKQADACWGASTRVSKVFLENG</sequence>
<keyword evidence="2" id="KW-1185">Reference proteome</keyword>
<accession>A0A5C6AZP8</accession>